<dbReference type="AlphaFoldDB" id="A0A6C0BBK0"/>
<dbReference type="InterPro" id="IPR002125">
    <property type="entry name" value="CMP_dCMP_dom"/>
</dbReference>
<protein>
    <recommendedName>
        <fullName evidence="3">CMP/dCMP-type deaminase domain-containing protein</fullName>
    </recommendedName>
</protein>
<dbReference type="Gene3D" id="3.40.140.10">
    <property type="entry name" value="Cytidine Deaminase, domain 2"/>
    <property type="match status" value="1"/>
</dbReference>
<evidence type="ECO:0000256" key="2">
    <source>
        <dbReference type="ARBA" id="ARBA00022833"/>
    </source>
</evidence>
<reference evidence="4" key="1">
    <citation type="journal article" date="2020" name="Nature">
        <title>Giant virus diversity and host interactions through global metagenomics.</title>
        <authorList>
            <person name="Schulz F."/>
            <person name="Roux S."/>
            <person name="Paez-Espino D."/>
            <person name="Jungbluth S."/>
            <person name="Walsh D.A."/>
            <person name="Denef V.J."/>
            <person name="McMahon K.D."/>
            <person name="Konstantinidis K.T."/>
            <person name="Eloe-Fadrosh E.A."/>
            <person name="Kyrpides N.C."/>
            <person name="Woyke T."/>
        </authorList>
    </citation>
    <scope>NUCLEOTIDE SEQUENCE</scope>
    <source>
        <strain evidence="4">GVMAG-M-3300010158-60</strain>
    </source>
</reference>
<dbReference type="PROSITE" id="PS51747">
    <property type="entry name" value="CYT_DCMP_DEAMINASES_2"/>
    <property type="match status" value="1"/>
</dbReference>
<dbReference type="SUPFAM" id="SSF53927">
    <property type="entry name" value="Cytidine deaminase-like"/>
    <property type="match status" value="1"/>
</dbReference>
<keyword evidence="1" id="KW-0479">Metal-binding</keyword>
<accession>A0A6C0BBK0</accession>
<dbReference type="GO" id="GO:0016787">
    <property type="term" value="F:hydrolase activity"/>
    <property type="evidence" value="ECO:0007669"/>
    <property type="project" value="InterPro"/>
</dbReference>
<proteinExistence type="predicted"/>
<dbReference type="PROSITE" id="PS00903">
    <property type="entry name" value="CYT_DCMP_DEAMINASES_1"/>
    <property type="match status" value="1"/>
</dbReference>
<evidence type="ECO:0000256" key="1">
    <source>
        <dbReference type="ARBA" id="ARBA00022723"/>
    </source>
</evidence>
<organism evidence="4">
    <name type="scientific">viral metagenome</name>
    <dbReference type="NCBI Taxonomy" id="1070528"/>
    <lineage>
        <taxon>unclassified sequences</taxon>
        <taxon>metagenomes</taxon>
        <taxon>organismal metagenomes</taxon>
    </lineage>
</organism>
<dbReference type="InterPro" id="IPR016193">
    <property type="entry name" value="Cytidine_deaminase-like"/>
</dbReference>
<sequence length="132" mass="14979">MRSSSFFEYLMQTVKPPIYIDSDKTSIHTSAIVLKGEVLAATNNKVGYRSRKTRVGPRYSERNSYPACTIHAEIAALRLLGDMTKLRGADMYVWRISPSQGTTLNSKPCAECQCVLEKCIREYGLRRVYYSV</sequence>
<dbReference type="Pfam" id="PF00383">
    <property type="entry name" value="dCMP_cyt_deam_1"/>
    <property type="match status" value="1"/>
</dbReference>
<feature type="domain" description="CMP/dCMP-type deaminase" evidence="3">
    <location>
        <begin position="5"/>
        <end position="132"/>
    </location>
</feature>
<dbReference type="GO" id="GO:0008270">
    <property type="term" value="F:zinc ion binding"/>
    <property type="evidence" value="ECO:0007669"/>
    <property type="project" value="InterPro"/>
</dbReference>
<dbReference type="EMBL" id="MN739107">
    <property type="protein sequence ID" value="QHS89174.1"/>
    <property type="molecule type" value="Genomic_DNA"/>
</dbReference>
<name>A0A6C0BBK0_9ZZZZ</name>
<evidence type="ECO:0000313" key="4">
    <source>
        <dbReference type="EMBL" id="QHS89174.1"/>
    </source>
</evidence>
<keyword evidence="2" id="KW-0862">Zinc</keyword>
<dbReference type="InterPro" id="IPR016192">
    <property type="entry name" value="APOBEC/CMP_deaminase_Zn-bd"/>
</dbReference>
<evidence type="ECO:0000259" key="3">
    <source>
        <dbReference type="PROSITE" id="PS51747"/>
    </source>
</evidence>